<name>A0ABU0TBR2_9ACTN</name>
<dbReference type="Gene3D" id="3.30.390.10">
    <property type="entry name" value="Enolase-like, N-terminal domain"/>
    <property type="match status" value="1"/>
</dbReference>
<reference evidence="2 3" key="1">
    <citation type="submission" date="2023-07" db="EMBL/GenBank/DDBJ databases">
        <title>Comparative genomics of wheat-associated soil bacteria to identify genetic determinants of phenazine resistance.</title>
        <authorList>
            <person name="Mouncey N."/>
        </authorList>
    </citation>
    <scope>NUCLEOTIDE SEQUENCE [LARGE SCALE GENOMIC DNA]</scope>
    <source>
        <strain evidence="2 3">V2I4</strain>
    </source>
</reference>
<feature type="compositionally biased region" description="Basic and acidic residues" evidence="1">
    <location>
        <begin position="113"/>
        <end position="124"/>
    </location>
</feature>
<evidence type="ECO:0000313" key="2">
    <source>
        <dbReference type="EMBL" id="MDQ1033254.1"/>
    </source>
</evidence>
<sequence length="124" mass="12958">MLSSAPRIVKVTVTPILISDPPLFNFLGAHQPYTPGSIVKTETSDGVVGIGETYGSRDHPDEEIAAVHALVPARLHDQPACTNGSTGRRSATTATTSRPCGASTPTGRSHRSRGGDPGRPEPHP</sequence>
<feature type="region of interest" description="Disordered" evidence="1">
    <location>
        <begin position="76"/>
        <end position="124"/>
    </location>
</feature>
<gene>
    <name evidence="2" type="ORF">QF035_010836</name>
</gene>
<feature type="compositionally biased region" description="Low complexity" evidence="1">
    <location>
        <begin position="84"/>
        <end position="98"/>
    </location>
</feature>
<dbReference type="EMBL" id="JAUSZI010000002">
    <property type="protein sequence ID" value="MDQ1033254.1"/>
    <property type="molecule type" value="Genomic_DNA"/>
</dbReference>
<dbReference type="InterPro" id="IPR029017">
    <property type="entry name" value="Enolase-like_N"/>
</dbReference>
<comment type="caution">
    <text evidence="2">The sequence shown here is derived from an EMBL/GenBank/DDBJ whole genome shotgun (WGS) entry which is preliminary data.</text>
</comment>
<dbReference type="SUPFAM" id="SSF54826">
    <property type="entry name" value="Enolase N-terminal domain-like"/>
    <property type="match status" value="1"/>
</dbReference>
<organism evidence="2 3">
    <name type="scientific">Streptomyces umbrinus</name>
    <dbReference type="NCBI Taxonomy" id="67370"/>
    <lineage>
        <taxon>Bacteria</taxon>
        <taxon>Bacillati</taxon>
        <taxon>Actinomycetota</taxon>
        <taxon>Actinomycetes</taxon>
        <taxon>Kitasatosporales</taxon>
        <taxon>Streptomycetaceae</taxon>
        <taxon>Streptomyces</taxon>
        <taxon>Streptomyces phaeochromogenes group</taxon>
    </lineage>
</organism>
<dbReference type="Proteomes" id="UP001230328">
    <property type="component" value="Unassembled WGS sequence"/>
</dbReference>
<proteinExistence type="predicted"/>
<evidence type="ECO:0000313" key="3">
    <source>
        <dbReference type="Proteomes" id="UP001230328"/>
    </source>
</evidence>
<protein>
    <submittedName>
        <fullName evidence="2">L-alanine-DL-glutamate epimerase-like enolase superfamily enzyme</fullName>
    </submittedName>
</protein>
<accession>A0ABU0TBR2</accession>
<evidence type="ECO:0000256" key="1">
    <source>
        <dbReference type="SAM" id="MobiDB-lite"/>
    </source>
</evidence>
<keyword evidence="3" id="KW-1185">Reference proteome</keyword>